<feature type="domain" description="DUF5753" evidence="1">
    <location>
        <begin position="22"/>
        <end position="138"/>
    </location>
</feature>
<evidence type="ECO:0000313" key="3">
    <source>
        <dbReference type="Proteomes" id="UP001552479"/>
    </source>
</evidence>
<protein>
    <submittedName>
        <fullName evidence="2">DUF5753 domain-containing protein</fullName>
    </submittedName>
</protein>
<dbReference type="EMBL" id="JBFASG010000003">
    <property type="protein sequence ID" value="MEV4922071.1"/>
    <property type="molecule type" value="Genomic_DNA"/>
</dbReference>
<dbReference type="Pfam" id="PF19054">
    <property type="entry name" value="DUF5753"/>
    <property type="match status" value="1"/>
</dbReference>
<dbReference type="Proteomes" id="UP001552479">
    <property type="component" value="Unassembled WGS sequence"/>
</dbReference>
<accession>A0ABV3INI8</accession>
<dbReference type="InterPro" id="IPR043917">
    <property type="entry name" value="DUF5753"/>
</dbReference>
<proteinExistence type="predicted"/>
<keyword evidence="3" id="KW-1185">Reference proteome</keyword>
<evidence type="ECO:0000313" key="2">
    <source>
        <dbReference type="EMBL" id="MEV4922071.1"/>
    </source>
</evidence>
<evidence type="ECO:0000259" key="1">
    <source>
        <dbReference type="Pfam" id="PF19054"/>
    </source>
</evidence>
<reference evidence="2 3" key="1">
    <citation type="submission" date="2024-06" db="EMBL/GenBank/DDBJ databases">
        <title>The Natural Products Discovery Center: Release of the First 8490 Sequenced Strains for Exploring Actinobacteria Biosynthetic Diversity.</title>
        <authorList>
            <person name="Kalkreuter E."/>
            <person name="Kautsar S.A."/>
            <person name="Yang D."/>
            <person name="Bader C.D."/>
            <person name="Teijaro C.N."/>
            <person name="Fluegel L."/>
            <person name="Davis C.M."/>
            <person name="Simpson J.R."/>
            <person name="Lauterbach L."/>
            <person name="Steele A.D."/>
            <person name="Gui C."/>
            <person name="Meng S."/>
            <person name="Li G."/>
            <person name="Viehrig K."/>
            <person name="Ye F."/>
            <person name="Su P."/>
            <person name="Kiefer A.F."/>
            <person name="Nichols A."/>
            <person name="Cepeda A.J."/>
            <person name="Yan W."/>
            <person name="Fan B."/>
            <person name="Jiang Y."/>
            <person name="Adhikari A."/>
            <person name="Zheng C.-J."/>
            <person name="Schuster L."/>
            <person name="Cowan T.M."/>
            <person name="Smanski M.J."/>
            <person name="Chevrette M.G."/>
            <person name="De Carvalho L.P.S."/>
            <person name="Shen B."/>
        </authorList>
    </citation>
    <scope>NUCLEOTIDE SEQUENCE [LARGE SCALE GENOMIC DNA]</scope>
    <source>
        <strain evidence="2 3">NPDC053791</strain>
    </source>
</reference>
<gene>
    <name evidence="2" type="ORF">AB0L03_04355</name>
</gene>
<dbReference type="RefSeq" id="WP_366086788.1">
    <property type="nucleotide sequence ID" value="NZ_JBFASG010000003.1"/>
</dbReference>
<comment type="caution">
    <text evidence="2">The sequence shown here is derived from an EMBL/GenBank/DDBJ whole genome shotgun (WGS) entry which is preliminary data.</text>
</comment>
<sequence length="174" mass="19519">MREAEGGAPVSGAGERFVSRAREYMALEAEAIAFHWYELSLIPGLLQTEDYARALLTSRYPPVDEEVVEERVVTRLERQAVLQKATTVFSFVIHELALRTPVGGPEAMKAQLLHLLEVGKARNVSLQVMPIGSTVGIDGSSRMRSAPMSRSNSSRRWWKSYEMRADMAQVQLQR</sequence>
<name>A0ABV3INI8_9ACTN</name>
<organism evidence="2 3">
    <name type="scientific">Streptomyces roseoverticillatus</name>
    <dbReference type="NCBI Taxonomy" id="66429"/>
    <lineage>
        <taxon>Bacteria</taxon>
        <taxon>Bacillati</taxon>
        <taxon>Actinomycetota</taxon>
        <taxon>Actinomycetes</taxon>
        <taxon>Kitasatosporales</taxon>
        <taxon>Streptomycetaceae</taxon>
        <taxon>Streptomyces</taxon>
    </lineage>
</organism>